<reference evidence="3" key="1">
    <citation type="journal article" date="2019" name="Int. J. Syst. Evol. Microbiol.">
        <title>The Global Catalogue of Microorganisms (GCM) 10K type strain sequencing project: providing services to taxonomists for standard genome sequencing and annotation.</title>
        <authorList>
            <consortium name="The Broad Institute Genomics Platform"/>
            <consortium name="The Broad Institute Genome Sequencing Center for Infectious Disease"/>
            <person name="Wu L."/>
            <person name="Ma J."/>
        </authorList>
    </citation>
    <scope>NUCLEOTIDE SEQUENCE [LARGE SCALE GENOMIC DNA]</scope>
    <source>
        <strain evidence="3">JCM 13249</strain>
    </source>
</reference>
<evidence type="ECO:0000256" key="1">
    <source>
        <dbReference type="SAM" id="Phobius"/>
    </source>
</evidence>
<keyword evidence="1" id="KW-1133">Transmembrane helix</keyword>
<sequence>MVLFLLALGSAVAGFVAIRYSVTSSGVSYEIGKWLLQLTTVFTGAGFITAVFRQVEITRAKRDAWMTTLQDLVVGQDALEGACMRLISNSNAETYADMIEKCRELRAMLRRIIALPEAYDRSGDMRRHVQRMRQYLKPLIHEYERHYMHIQRQGRLDEKALEARLDELVKINQPVLTEDLLKWTSVGELLRDARQFPSLAACLQDFDEGEIQFMEDSELDSAYESVKRILQKNAGVESRTPSPSVTK</sequence>
<name>A0ABP4XHF2_9ACTN</name>
<evidence type="ECO:0000313" key="2">
    <source>
        <dbReference type="EMBL" id="GAA1778513.1"/>
    </source>
</evidence>
<dbReference type="Proteomes" id="UP001500655">
    <property type="component" value="Unassembled WGS sequence"/>
</dbReference>
<organism evidence="2 3">
    <name type="scientific">Luedemannella helvata</name>
    <dbReference type="NCBI Taxonomy" id="349315"/>
    <lineage>
        <taxon>Bacteria</taxon>
        <taxon>Bacillati</taxon>
        <taxon>Actinomycetota</taxon>
        <taxon>Actinomycetes</taxon>
        <taxon>Micromonosporales</taxon>
        <taxon>Micromonosporaceae</taxon>
        <taxon>Luedemannella</taxon>
    </lineage>
</organism>
<dbReference type="EMBL" id="BAAALS010000063">
    <property type="protein sequence ID" value="GAA1778513.1"/>
    <property type="molecule type" value="Genomic_DNA"/>
</dbReference>
<comment type="caution">
    <text evidence="2">The sequence shown here is derived from an EMBL/GenBank/DDBJ whole genome shotgun (WGS) entry which is preliminary data.</text>
</comment>
<evidence type="ECO:0000313" key="3">
    <source>
        <dbReference type="Proteomes" id="UP001500655"/>
    </source>
</evidence>
<keyword evidence="1" id="KW-0812">Transmembrane</keyword>
<feature type="transmembrane region" description="Helical" evidence="1">
    <location>
        <begin position="31"/>
        <end position="52"/>
    </location>
</feature>
<gene>
    <name evidence="2" type="ORF">GCM10009681_56720</name>
</gene>
<accession>A0ABP4XHF2</accession>
<keyword evidence="1" id="KW-0472">Membrane</keyword>
<protein>
    <submittedName>
        <fullName evidence="2">Uncharacterized protein</fullName>
    </submittedName>
</protein>
<keyword evidence="3" id="KW-1185">Reference proteome</keyword>
<proteinExistence type="predicted"/>